<evidence type="ECO:0000313" key="8">
    <source>
        <dbReference type="Proteomes" id="UP000826462"/>
    </source>
</evidence>
<feature type="transmembrane region" description="Helical" evidence="6">
    <location>
        <begin position="39"/>
        <end position="62"/>
    </location>
</feature>
<feature type="transmembrane region" description="Helical" evidence="6">
    <location>
        <begin position="184"/>
        <end position="209"/>
    </location>
</feature>
<evidence type="ECO:0000256" key="6">
    <source>
        <dbReference type="SAM" id="Phobius"/>
    </source>
</evidence>
<keyword evidence="2" id="KW-1003">Cell membrane</keyword>
<dbReference type="Pfam" id="PF03631">
    <property type="entry name" value="Virul_fac_BrkB"/>
    <property type="match status" value="1"/>
</dbReference>
<dbReference type="PANTHER" id="PTHR30213:SF1">
    <property type="entry name" value="INNER MEMBRANE PROTEIN YHJD"/>
    <property type="match status" value="1"/>
</dbReference>
<sequence length="301" mass="30985">MKTGQIDSSAGRASRLLNIMRESVSRFLADRCPMMGASIGFYSAFSLAPTLLIVLAIVGWFFGAEVGKGRFFGQVKAIMGADAASAMQSIVEHAHRAQGGGIAAALSGVLLIVGASATFSSLNTALDVVFRAKPTKGIAGVALLVRTRVLSFALLMGLGFLLVVSLVLDAAVQSLGSAIFGNSTLSIVAAVVQSVLGLTVLTVGLSALIKWLPDTRVEIRHAAAGGLVAAVLFTIGRHLFGLYLVHAGTAGAFGAAGSLAVLMMWLYFCAAVFLFGAEVAAAAEDKGRATEARSGPARLKQ</sequence>
<keyword evidence="8" id="KW-1185">Reference proteome</keyword>
<evidence type="ECO:0000256" key="4">
    <source>
        <dbReference type="ARBA" id="ARBA00022989"/>
    </source>
</evidence>
<dbReference type="PIRSF" id="PIRSF035875">
    <property type="entry name" value="RNase_BN"/>
    <property type="match status" value="1"/>
</dbReference>
<evidence type="ECO:0000313" key="7">
    <source>
        <dbReference type="EMBL" id="QYD66993.1"/>
    </source>
</evidence>
<comment type="subcellular location">
    <subcellularLocation>
        <location evidence="1">Cell membrane</location>
        <topology evidence="1">Multi-pass membrane protein</topology>
    </subcellularLocation>
</comment>
<protein>
    <submittedName>
        <fullName evidence="7">YihY/virulence factor BrkB family protein</fullName>
    </submittedName>
</protein>
<organism evidence="7 8">
    <name type="scientific">Paraburkholderia edwinii</name>
    <dbReference type="NCBI Taxonomy" id="2861782"/>
    <lineage>
        <taxon>Bacteria</taxon>
        <taxon>Pseudomonadati</taxon>
        <taxon>Pseudomonadota</taxon>
        <taxon>Betaproteobacteria</taxon>
        <taxon>Burkholderiales</taxon>
        <taxon>Burkholderiaceae</taxon>
        <taxon>Paraburkholderia</taxon>
    </lineage>
</organism>
<feature type="transmembrane region" description="Helical" evidence="6">
    <location>
        <begin position="149"/>
        <end position="172"/>
    </location>
</feature>
<name>A0ABX8UEJ6_9BURK</name>
<keyword evidence="3 6" id="KW-0812">Transmembrane</keyword>
<gene>
    <name evidence="7" type="ORF">KZJ38_11250</name>
</gene>
<evidence type="ECO:0000256" key="5">
    <source>
        <dbReference type="ARBA" id="ARBA00023136"/>
    </source>
</evidence>
<reference evidence="7 8" key="1">
    <citation type="submission" date="2021-07" db="EMBL/GenBank/DDBJ databases">
        <title>Paraburkholderia edwinii protects Aspergillus sp. from phenazines by acting as a toxin sponge.</title>
        <authorList>
            <person name="Dahlstrom K.M."/>
            <person name="Newman D.K."/>
        </authorList>
    </citation>
    <scope>NUCLEOTIDE SEQUENCE [LARGE SCALE GENOMIC DNA]</scope>
    <source>
        <strain evidence="7 8">Pe01</strain>
    </source>
</reference>
<evidence type="ECO:0000256" key="1">
    <source>
        <dbReference type="ARBA" id="ARBA00004651"/>
    </source>
</evidence>
<dbReference type="RefSeq" id="WP_219795987.1">
    <property type="nucleotide sequence ID" value="NZ_CP080095.1"/>
</dbReference>
<feature type="transmembrane region" description="Helical" evidence="6">
    <location>
        <begin position="221"/>
        <end position="240"/>
    </location>
</feature>
<proteinExistence type="predicted"/>
<dbReference type="EMBL" id="CP080095">
    <property type="protein sequence ID" value="QYD66993.1"/>
    <property type="molecule type" value="Genomic_DNA"/>
</dbReference>
<evidence type="ECO:0000256" key="2">
    <source>
        <dbReference type="ARBA" id="ARBA00022475"/>
    </source>
</evidence>
<dbReference type="Proteomes" id="UP000826462">
    <property type="component" value="Chromosome 1"/>
</dbReference>
<dbReference type="NCBIfam" id="TIGR00765">
    <property type="entry name" value="yihY_not_rbn"/>
    <property type="match status" value="1"/>
</dbReference>
<keyword evidence="5 6" id="KW-0472">Membrane</keyword>
<dbReference type="PANTHER" id="PTHR30213">
    <property type="entry name" value="INNER MEMBRANE PROTEIN YHJD"/>
    <property type="match status" value="1"/>
</dbReference>
<dbReference type="InterPro" id="IPR017039">
    <property type="entry name" value="Virul_fac_BrkB"/>
</dbReference>
<evidence type="ECO:0000256" key="3">
    <source>
        <dbReference type="ARBA" id="ARBA00022692"/>
    </source>
</evidence>
<feature type="transmembrane region" description="Helical" evidence="6">
    <location>
        <begin position="252"/>
        <end position="276"/>
    </location>
</feature>
<accession>A0ABX8UEJ6</accession>
<feature type="transmembrane region" description="Helical" evidence="6">
    <location>
        <begin position="102"/>
        <end position="129"/>
    </location>
</feature>
<keyword evidence="4 6" id="KW-1133">Transmembrane helix</keyword>